<keyword evidence="7" id="KW-0148">Chlorophyll</keyword>
<feature type="binding site" evidence="7">
    <location>
        <position position="189"/>
    </location>
    <ligand>
        <name>chlorophyll a</name>
        <dbReference type="ChEBI" id="CHEBI:58416"/>
        <label>1</label>
    </ligand>
</feature>
<keyword evidence="5" id="KW-0602">Photosynthesis</keyword>
<name>F0YKY4_AURAN</name>
<dbReference type="EMBL" id="GL833154">
    <property type="protein sequence ID" value="EGB04207.1"/>
    <property type="molecule type" value="Genomic_DNA"/>
</dbReference>
<evidence type="ECO:0000313" key="10">
    <source>
        <dbReference type="Proteomes" id="UP000002729"/>
    </source>
</evidence>
<gene>
    <name evidence="9" type="primary">LHC10</name>
    <name evidence="9" type="ORF">AURANDRAFT_77917</name>
</gene>
<keyword evidence="10" id="KW-1185">Reference proteome</keyword>
<keyword evidence="6" id="KW-0934">Plastid</keyword>
<comment type="subcellular location">
    <subcellularLocation>
        <location evidence="2">Plastid</location>
        <location evidence="2">Chloroplast</location>
    </subcellularLocation>
</comment>
<dbReference type="OMA" id="RPCINSK"/>
<protein>
    <submittedName>
        <fullName evidence="9">Putative plastid light harvesting protein isoform 10</fullName>
    </submittedName>
</protein>
<evidence type="ECO:0000313" key="9">
    <source>
        <dbReference type="EMBL" id="EGB04207.1"/>
    </source>
</evidence>
<dbReference type="GO" id="GO:0016168">
    <property type="term" value="F:chlorophyll binding"/>
    <property type="evidence" value="ECO:0007669"/>
    <property type="project" value="UniProtKB-KW"/>
</dbReference>
<dbReference type="Gene3D" id="1.10.3460.10">
    <property type="entry name" value="Chlorophyll a/b binding protein domain"/>
    <property type="match status" value="1"/>
</dbReference>
<dbReference type="GO" id="GO:0009507">
    <property type="term" value="C:chloroplast"/>
    <property type="evidence" value="ECO:0007669"/>
    <property type="project" value="UniProtKB-SubCell"/>
</dbReference>
<dbReference type="InParanoid" id="F0YKY4"/>
<evidence type="ECO:0000256" key="7">
    <source>
        <dbReference type="PIRSR" id="PIRSR601344-1"/>
    </source>
</evidence>
<dbReference type="InterPro" id="IPR001344">
    <property type="entry name" value="Chloro_AB-bd_pln"/>
</dbReference>
<organism evidence="10">
    <name type="scientific">Aureococcus anophagefferens</name>
    <name type="common">Harmful bloom alga</name>
    <dbReference type="NCBI Taxonomy" id="44056"/>
    <lineage>
        <taxon>Eukaryota</taxon>
        <taxon>Sar</taxon>
        <taxon>Stramenopiles</taxon>
        <taxon>Ochrophyta</taxon>
        <taxon>Pelagophyceae</taxon>
        <taxon>Pelagomonadales</taxon>
        <taxon>Pelagomonadaceae</taxon>
        <taxon>Aureococcus</taxon>
    </lineage>
</organism>
<feature type="signal peptide" evidence="8">
    <location>
        <begin position="1"/>
        <end position="17"/>
    </location>
</feature>
<evidence type="ECO:0000256" key="5">
    <source>
        <dbReference type="ARBA" id="ARBA00022531"/>
    </source>
</evidence>
<proteinExistence type="inferred from homology"/>
<evidence type="ECO:0000256" key="4">
    <source>
        <dbReference type="ARBA" id="ARBA00022528"/>
    </source>
</evidence>
<dbReference type="Proteomes" id="UP000002729">
    <property type="component" value="Unassembled WGS sequence"/>
</dbReference>
<dbReference type="InterPro" id="IPR022796">
    <property type="entry name" value="Chloroa_b-bind"/>
</dbReference>
<keyword evidence="8" id="KW-0732">Signal</keyword>
<dbReference type="RefSeq" id="XP_009041060.1">
    <property type="nucleotide sequence ID" value="XM_009042812.1"/>
</dbReference>
<feature type="binding site" evidence="7">
    <location>
        <position position="187"/>
    </location>
    <ligand>
        <name>chlorophyll a</name>
        <dbReference type="ChEBI" id="CHEBI:58416"/>
        <label>1</label>
    </ligand>
</feature>
<keyword evidence="7" id="KW-0157">Chromophore</keyword>
<accession>F0YKY4</accession>
<dbReference type="PANTHER" id="PTHR21649">
    <property type="entry name" value="CHLOROPHYLL A/B BINDING PROTEIN"/>
    <property type="match status" value="1"/>
</dbReference>
<feature type="binding site" description="axial binding residue" evidence="7">
    <location>
        <position position="96"/>
    </location>
    <ligand>
        <name>chlorophyll b</name>
        <dbReference type="ChEBI" id="CHEBI:61721"/>
        <label>1</label>
    </ligand>
    <ligandPart>
        <name>Mg</name>
        <dbReference type="ChEBI" id="CHEBI:25107"/>
    </ligandPart>
</feature>
<evidence type="ECO:0000256" key="8">
    <source>
        <dbReference type="SAM" id="SignalP"/>
    </source>
</evidence>
<evidence type="ECO:0000256" key="6">
    <source>
        <dbReference type="ARBA" id="ARBA00022640"/>
    </source>
</evidence>
<dbReference type="SUPFAM" id="SSF103511">
    <property type="entry name" value="Chlorophyll a-b binding protein"/>
    <property type="match status" value="1"/>
</dbReference>
<dbReference type="Pfam" id="PF00504">
    <property type="entry name" value="Chloroa_b-bind"/>
    <property type="match status" value="1"/>
</dbReference>
<feature type="binding site" evidence="7">
    <location>
        <position position="184"/>
    </location>
    <ligand>
        <name>chlorophyll a</name>
        <dbReference type="ChEBI" id="CHEBI:58416"/>
        <label>1</label>
    </ligand>
</feature>
<dbReference type="AlphaFoldDB" id="F0YKY4"/>
<evidence type="ECO:0000256" key="1">
    <source>
        <dbReference type="ARBA" id="ARBA00004022"/>
    </source>
</evidence>
<feature type="chain" id="PRO_5003261732" evidence="8">
    <location>
        <begin position="18"/>
        <end position="213"/>
    </location>
</feature>
<evidence type="ECO:0000256" key="3">
    <source>
        <dbReference type="ARBA" id="ARBA00005933"/>
    </source>
</evidence>
<comment type="function">
    <text evidence="1">The light-harvesting complex (LHC) functions as a light receptor, it captures and delivers excitation energy to photosystems with which it is closely associated. Energy is transferred from the carotenoid and chlorophyll C (or B) to chlorophyll A and the photosynthetic reaction centers where it is used to synthesize ATP and reducing power.</text>
</comment>
<feature type="binding site" evidence="7">
    <location>
        <position position="94"/>
    </location>
    <ligand>
        <name>chlorophyll a</name>
        <dbReference type="ChEBI" id="CHEBI:58416"/>
        <label>1</label>
    </ligand>
</feature>
<sequence length="213" mass="23276">MARPALVSLLALKAATGFAPTKPMKRAFSLFAENSEAFPFLNRPEKLDGLSVSFMSTRTLILVGTMIGDVGFDPLRLAEVQVDLSYARGAEIKHGRIAMLATVGFLVQEYVHLPGEAYQNSQPLKAPWTVPWAANFQILLLAGCVELATADKTYGDTPWDLGFDPLCFQEGKSQAELDDLALKELTNGRLAMMAFVGMTVQTLLFDKPLLSFS</sequence>
<keyword evidence="4" id="KW-0150">Chloroplast</keyword>
<comment type="similarity">
    <text evidence="3">Belongs to the fucoxanthin chlorophyll protein family.</text>
</comment>
<dbReference type="GO" id="GO:0016020">
    <property type="term" value="C:membrane"/>
    <property type="evidence" value="ECO:0007669"/>
    <property type="project" value="InterPro"/>
</dbReference>
<dbReference type="SMR" id="F0YKY4"/>
<dbReference type="OrthoDB" id="423598at2759"/>
<feature type="binding site" evidence="7">
    <location>
        <position position="91"/>
    </location>
    <ligand>
        <name>chlorophyll a</name>
        <dbReference type="ChEBI" id="CHEBI:58416"/>
        <label>1</label>
    </ligand>
</feature>
<dbReference type="eggNOG" id="ENOG502S5BM">
    <property type="taxonomic scope" value="Eukaryota"/>
</dbReference>
<dbReference type="GO" id="GO:0009765">
    <property type="term" value="P:photosynthesis, light harvesting"/>
    <property type="evidence" value="ECO:0007669"/>
    <property type="project" value="InterPro"/>
</dbReference>
<evidence type="ECO:0000256" key="2">
    <source>
        <dbReference type="ARBA" id="ARBA00004229"/>
    </source>
</evidence>
<feature type="binding site" evidence="7">
    <location>
        <position position="183"/>
    </location>
    <ligand>
        <name>chlorophyll a</name>
        <dbReference type="ChEBI" id="CHEBI:58416"/>
        <label>1</label>
    </ligand>
</feature>
<dbReference type="GeneID" id="20229069"/>
<reference evidence="9 10" key="1">
    <citation type="journal article" date="2011" name="Proc. Natl. Acad. Sci. U.S.A.">
        <title>Niche of harmful alga Aureococcus anophagefferens revealed through ecogenomics.</title>
        <authorList>
            <person name="Gobler C.J."/>
            <person name="Berry D.L."/>
            <person name="Dyhrman S.T."/>
            <person name="Wilhelm S.W."/>
            <person name="Salamov A."/>
            <person name="Lobanov A.V."/>
            <person name="Zhang Y."/>
            <person name="Collier J.L."/>
            <person name="Wurch L.L."/>
            <person name="Kustka A.B."/>
            <person name="Dill B.D."/>
            <person name="Shah M."/>
            <person name="VerBerkmoes N.C."/>
            <person name="Kuo A."/>
            <person name="Terry A."/>
            <person name="Pangilinan J."/>
            <person name="Lindquist E.A."/>
            <person name="Lucas S."/>
            <person name="Paulsen I.T."/>
            <person name="Hattenrath-Lehmann T.K."/>
            <person name="Talmage S.C."/>
            <person name="Walker E.A."/>
            <person name="Koch F."/>
            <person name="Burson A.M."/>
            <person name="Marcoval M.A."/>
            <person name="Tang Y.Z."/>
            <person name="Lecleir G.R."/>
            <person name="Coyne K.J."/>
            <person name="Berg G.M."/>
            <person name="Bertrand E.M."/>
            <person name="Saito M.A."/>
            <person name="Gladyshev V.N."/>
            <person name="Grigoriev I.V."/>
        </authorList>
    </citation>
    <scope>NUCLEOTIDE SEQUENCE [LARGE SCALE GENOMIC DNA]</scope>
    <source>
        <strain evidence="10">CCMP 1984</strain>
    </source>
</reference>
<dbReference type="KEGG" id="aaf:AURANDRAFT_77917"/>
<feature type="binding site" evidence="7">
    <location>
        <position position="201"/>
    </location>
    <ligand>
        <name>chlorophyll a</name>
        <dbReference type="ChEBI" id="CHEBI:58416"/>
        <label>1</label>
    </ligand>
</feature>